<evidence type="ECO:0000256" key="2">
    <source>
        <dbReference type="ARBA" id="ARBA00022980"/>
    </source>
</evidence>
<dbReference type="InterPro" id="IPR018260">
    <property type="entry name" value="Ribosomal_uL22_CS"/>
</dbReference>
<evidence type="ECO:0000313" key="9">
    <source>
        <dbReference type="EMBL" id="CAF4034121.1"/>
    </source>
</evidence>
<evidence type="ECO:0000313" key="8">
    <source>
        <dbReference type="EMBL" id="CAF1226132.1"/>
    </source>
</evidence>
<dbReference type="EMBL" id="CAJNOK010015474">
    <property type="protein sequence ID" value="CAF1226132.1"/>
    <property type="molecule type" value="Genomic_DNA"/>
</dbReference>
<dbReference type="SUPFAM" id="SSF54843">
    <property type="entry name" value="Ribosomal protein L22"/>
    <property type="match status" value="1"/>
</dbReference>
<keyword evidence="3 6" id="KW-0687">Ribonucleoprotein</keyword>
<dbReference type="InterPro" id="IPR001063">
    <property type="entry name" value="Ribosomal_uL22"/>
</dbReference>
<organism evidence="9 10">
    <name type="scientific">Didymodactylos carnosus</name>
    <dbReference type="NCBI Taxonomy" id="1234261"/>
    <lineage>
        <taxon>Eukaryota</taxon>
        <taxon>Metazoa</taxon>
        <taxon>Spiralia</taxon>
        <taxon>Gnathifera</taxon>
        <taxon>Rotifera</taxon>
        <taxon>Eurotatoria</taxon>
        <taxon>Bdelloidea</taxon>
        <taxon>Philodinida</taxon>
        <taxon>Philodinidae</taxon>
        <taxon>Didymodactylos</taxon>
    </lineage>
</organism>
<evidence type="ECO:0000313" key="10">
    <source>
        <dbReference type="Proteomes" id="UP000682733"/>
    </source>
</evidence>
<sequence length="67" mass="8022">VNRAPKIRRRTYRAHGRINPYQSSPCHVELILSEKENIMSRTTEDDQPQKKKESKKKLKRQKMMAKE</sequence>
<evidence type="ECO:0000256" key="4">
    <source>
        <dbReference type="ARBA" id="ARBA00035207"/>
    </source>
</evidence>
<feature type="compositionally biased region" description="Basic and acidic residues" evidence="7">
    <location>
        <begin position="37"/>
        <end position="51"/>
    </location>
</feature>
<evidence type="ECO:0000256" key="3">
    <source>
        <dbReference type="ARBA" id="ARBA00023274"/>
    </source>
</evidence>
<dbReference type="AlphaFoldDB" id="A0A8S2P3R6"/>
<comment type="caution">
    <text evidence="9">The sequence shown here is derived from an EMBL/GenBank/DDBJ whole genome shotgun (WGS) entry which is preliminary data.</text>
</comment>
<dbReference type="EMBL" id="CAJOBA010037013">
    <property type="protein sequence ID" value="CAF4034121.1"/>
    <property type="molecule type" value="Genomic_DNA"/>
</dbReference>
<dbReference type="GO" id="GO:0002181">
    <property type="term" value="P:cytoplasmic translation"/>
    <property type="evidence" value="ECO:0007669"/>
    <property type="project" value="TreeGrafter"/>
</dbReference>
<evidence type="ECO:0000256" key="5">
    <source>
        <dbReference type="ARBA" id="ARBA00035325"/>
    </source>
</evidence>
<feature type="compositionally biased region" description="Basic residues" evidence="7">
    <location>
        <begin position="52"/>
        <end position="67"/>
    </location>
</feature>
<protein>
    <recommendedName>
        <fullName evidence="4">Large ribosomal subunit protein uL22</fullName>
    </recommendedName>
    <alternativeName>
        <fullName evidence="5">60S ribosomal protein L17</fullName>
    </alternativeName>
</protein>
<dbReference type="PANTHER" id="PTHR11593:SF10">
    <property type="entry name" value="60S RIBOSOMAL PROTEIN L17"/>
    <property type="match status" value="1"/>
</dbReference>
<dbReference type="PANTHER" id="PTHR11593">
    <property type="entry name" value="60S RIBOSOMAL PROTEIN L17"/>
    <property type="match status" value="1"/>
</dbReference>
<dbReference type="Proteomes" id="UP000682733">
    <property type="component" value="Unassembled WGS sequence"/>
</dbReference>
<dbReference type="PROSITE" id="PS00464">
    <property type="entry name" value="RIBOSOMAL_L22"/>
    <property type="match status" value="1"/>
</dbReference>
<evidence type="ECO:0000256" key="7">
    <source>
        <dbReference type="SAM" id="MobiDB-lite"/>
    </source>
</evidence>
<accession>A0A8S2P3R6</accession>
<comment type="similarity">
    <text evidence="1 6">Belongs to the universal ribosomal protein uL22 family.</text>
</comment>
<dbReference type="Proteomes" id="UP000677228">
    <property type="component" value="Unassembled WGS sequence"/>
</dbReference>
<evidence type="ECO:0000256" key="1">
    <source>
        <dbReference type="ARBA" id="ARBA00009451"/>
    </source>
</evidence>
<dbReference type="GO" id="GO:0003735">
    <property type="term" value="F:structural constituent of ribosome"/>
    <property type="evidence" value="ECO:0007669"/>
    <property type="project" value="InterPro"/>
</dbReference>
<dbReference type="Pfam" id="PF00237">
    <property type="entry name" value="Ribosomal_L22"/>
    <property type="match status" value="1"/>
</dbReference>
<proteinExistence type="inferred from homology"/>
<reference evidence="9" key="1">
    <citation type="submission" date="2021-02" db="EMBL/GenBank/DDBJ databases">
        <authorList>
            <person name="Nowell W R."/>
        </authorList>
    </citation>
    <scope>NUCLEOTIDE SEQUENCE</scope>
</reference>
<name>A0A8S2P3R6_9BILA</name>
<feature type="region of interest" description="Disordered" evidence="7">
    <location>
        <begin position="37"/>
        <end position="67"/>
    </location>
</feature>
<feature type="non-terminal residue" evidence="9">
    <location>
        <position position="1"/>
    </location>
</feature>
<dbReference type="InterPro" id="IPR005721">
    <property type="entry name" value="Ribosomal_uL22_euk/arc"/>
</dbReference>
<evidence type="ECO:0000256" key="6">
    <source>
        <dbReference type="RuleBase" id="RU004005"/>
    </source>
</evidence>
<dbReference type="InterPro" id="IPR036394">
    <property type="entry name" value="Ribosomal_uL22_sf"/>
</dbReference>
<dbReference type="GO" id="GO:0022625">
    <property type="term" value="C:cytosolic large ribosomal subunit"/>
    <property type="evidence" value="ECO:0007669"/>
    <property type="project" value="TreeGrafter"/>
</dbReference>
<dbReference type="Gene3D" id="3.90.470.10">
    <property type="entry name" value="Ribosomal protein L22/L17"/>
    <property type="match status" value="1"/>
</dbReference>
<gene>
    <name evidence="8" type="ORF">OVA965_LOCUS25154</name>
    <name evidence="9" type="ORF">TMI583_LOCUS25876</name>
</gene>
<keyword evidence="2 6" id="KW-0689">Ribosomal protein</keyword>